<organism evidence="8 9">
    <name type="scientific">Pseudoneurospora amorphoporcata</name>
    <dbReference type="NCBI Taxonomy" id="241081"/>
    <lineage>
        <taxon>Eukaryota</taxon>
        <taxon>Fungi</taxon>
        <taxon>Dikarya</taxon>
        <taxon>Ascomycota</taxon>
        <taxon>Pezizomycotina</taxon>
        <taxon>Sordariomycetes</taxon>
        <taxon>Sordariomycetidae</taxon>
        <taxon>Sordariales</taxon>
        <taxon>Sordariaceae</taxon>
        <taxon>Pseudoneurospora</taxon>
    </lineage>
</organism>
<dbReference type="InterPro" id="IPR010334">
    <property type="entry name" value="Dcp1"/>
</dbReference>
<dbReference type="GO" id="GO:0008047">
    <property type="term" value="F:enzyme activator activity"/>
    <property type="evidence" value="ECO:0007669"/>
    <property type="project" value="InterPro"/>
</dbReference>
<dbReference type="GO" id="GO:0034974">
    <property type="term" value="C:Swi5-Swi2 complex"/>
    <property type="evidence" value="ECO:0007669"/>
    <property type="project" value="TreeGrafter"/>
</dbReference>
<dbReference type="Pfam" id="PF07061">
    <property type="entry name" value="Swi5"/>
    <property type="match status" value="1"/>
</dbReference>
<comment type="similarity">
    <text evidence="3">Belongs to the DCP1 family.</text>
</comment>
<dbReference type="PANTHER" id="PTHR28529:SF2">
    <property type="entry name" value="DNA REPAIR PROTEIN SWI5 HOMOLOG"/>
    <property type="match status" value="1"/>
</dbReference>
<feature type="compositionally biased region" description="Polar residues" evidence="7">
    <location>
        <begin position="15"/>
        <end position="24"/>
    </location>
</feature>
<dbReference type="AlphaFoldDB" id="A0AAN6P3K5"/>
<dbReference type="SUPFAM" id="SSF50729">
    <property type="entry name" value="PH domain-like"/>
    <property type="match status" value="1"/>
</dbReference>
<feature type="compositionally biased region" description="Polar residues" evidence="7">
    <location>
        <begin position="32"/>
        <end position="42"/>
    </location>
</feature>
<dbReference type="Gene3D" id="2.30.29.30">
    <property type="entry name" value="Pleckstrin-homology domain (PH domain)/Phosphotyrosine-binding domain (PTB)"/>
    <property type="match status" value="1"/>
</dbReference>
<evidence type="ECO:0000313" key="8">
    <source>
        <dbReference type="EMBL" id="KAK3956128.1"/>
    </source>
</evidence>
<evidence type="ECO:0000256" key="2">
    <source>
        <dbReference type="ARBA" id="ARBA00008060"/>
    </source>
</evidence>
<comment type="similarity">
    <text evidence="2">Belongs to the SWI5/SAE3 family.</text>
</comment>
<evidence type="ECO:0000256" key="5">
    <source>
        <dbReference type="ARBA" id="ARBA00022763"/>
    </source>
</evidence>
<evidence type="ECO:0000313" key="9">
    <source>
        <dbReference type="Proteomes" id="UP001303222"/>
    </source>
</evidence>
<evidence type="ECO:0000256" key="3">
    <source>
        <dbReference type="ARBA" id="ARBA00008778"/>
    </source>
</evidence>
<dbReference type="GO" id="GO:0005737">
    <property type="term" value="C:cytoplasm"/>
    <property type="evidence" value="ECO:0007669"/>
    <property type="project" value="UniProtKB-SubCell"/>
</dbReference>
<comment type="caution">
    <text evidence="8">The sequence shown here is derived from an EMBL/GenBank/DDBJ whole genome shotgun (WGS) entry which is preliminary data.</text>
</comment>
<sequence>MSARPPPRKGRSRGNNHSYNNGGSRESAARYAQQSDYDSDAINSSYAVQPSDAENRMYDPKNYVPEVDGSATYAHTTRTNYELNMSVLKRYVSGLRAILLTCSFVRLYEWSPTTNSWELRDVEGPMFLCECDPIVLPNGHELPQTNLFVLNRRSMENLTINLSKVEMYEATNEKFLSLMMEADEAGPGRALGFHLHSTEEKEAGDSQGQCLVENPDWGLIEEHWVKARAALSAANNQVVGAHYEQSVPSNGSAVADYAQAPAPWASLGAFSGNGEGIYRNTIMTPTKSSRLSESSSLSSATDLPENLVQAVQTQLGLISSFRLWLDNHTPIGCNASTWSKVNSKLVSHVEKYRSRIGDMQSKFPGQIPLGREDQDGAIPEDVWKLRVRQEKSDGLVLTVAIGSDDLVKVNFDSREELESAMGDKYFGYITKVFQFFEQAERDLVQLFRMAREIALESSALDQPPEETVQKHIDLLTEYNDMKDIGQQLIGLIADNKGVSIGALYEDGQYGVTADD</sequence>
<dbReference type="Pfam" id="PF06058">
    <property type="entry name" value="DCP1"/>
    <property type="match status" value="1"/>
</dbReference>
<proteinExistence type="inferred from homology"/>
<dbReference type="GO" id="GO:0010772">
    <property type="term" value="P:meiotic DNA recombinase assembly involved in reciprocal meiotic recombination"/>
    <property type="evidence" value="ECO:0007669"/>
    <property type="project" value="TreeGrafter"/>
</dbReference>
<gene>
    <name evidence="8" type="ORF">QBC32DRAFT_203854</name>
</gene>
<evidence type="ECO:0000256" key="4">
    <source>
        <dbReference type="ARBA" id="ARBA00022490"/>
    </source>
</evidence>
<dbReference type="EMBL" id="MU859069">
    <property type="protein sequence ID" value="KAK3956128.1"/>
    <property type="molecule type" value="Genomic_DNA"/>
</dbReference>
<dbReference type="PANTHER" id="PTHR28529">
    <property type="entry name" value="DNA REPAIR PROTEIN SWI5 HOMOLOG"/>
    <property type="match status" value="1"/>
</dbReference>
<feature type="region of interest" description="Disordered" evidence="7">
    <location>
        <begin position="1"/>
        <end position="42"/>
    </location>
</feature>
<accession>A0AAN6P3K5</accession>
<reference evidence="8" key="1">
    <citation type="journal article" date="2023" name="Mol. Phylogenet. Evol.">
        <title>Genome-scale phylogeny and comparative genomics of the fungal order Sordariales.</title>
        <authorList>
            <person name="Hensen N."/>
            <person name="Bonometti L."/>
            <person name="Westerberg I."/>
            <person name="Brannstrom I.O."/>
            <person name="Guillou S."/>
            <person name="Cros-Aarteil S."/>
            <person name="Calhoun S."/>
            <person name="Haridas S."/>
            <person name="Kuo A."/>
            <person name="Mondo S."/>
            <person name="Pangilinan J."/>
            <person name="Riley R."/>
            <person name="LaButti K."/>
            <person name="Andreopoulos B."/>
            <person name="Lipzen A."/>
            <person name="Chen C."/>
            <person name="Yan M."/>
            <person name="Daum C."/>
            <person name="Ng V."/>
            <person name="Clum A."/>
            <person name="Steindorff A."/>
            <person name="Ohm R.A."/>
            <person name="Martin F."/>
            <person name="Silar P."/>
            <person name="Natvig D.O."/>
            <person name="Lalanne C."/>
            <person name="Gautier V."/>
            <person name="Ament-Velasquez S.L."/>
            <person name="Kruys A."/>
            <person name="Hutchinson M.I."/>
            <person name="Powell A.J."/>
            <person name="Barry K."/>
            <person name="Miller A.N."/>
            <person name="Grigoriev I.V."/>
            <person name="Debuchy R."/>
            <person name="Gladieux P."/>
            <person name="Hiltunen Thoren M."/>
            <person name="Johannesson H."/>
        </authorList>
    </citation>
    <scope>NUCLEOTIDE SEQUENCE</scope>
    <source>
        <strain evidence="8">CBS 626.80</strain>
    </source>
</reference>
<comment type="subcellular location">
    <subcellularLocation>
        <location evidence="1">Cytoplasm</location>
    </subcellularLocation>
</comment>
<evidence type="ECO:0000256" key="6">
    <source>
        <dbReference type="ARBA" id="ARBA00023204"/>
    </source>
</evidence>
<dbReference type="GO" id="GO:0000290">
    <property type="term" value="P:deadenylation-dependent decapping of nuclear-transcribed mRNA"/>
    <property type="evidence" value="ECO:0007669"/>
    <property type="project" value="InterPro"/>
</dbReference>
<evidence type="ECO:0000256" key="1">
    <source>
        <dbReference type="ARBA" id="ARBA00004496"/>
    </source>
</evidence>
<keyword evidence="6" id="KW-0234">DNA repair</keyword>
<keyword evidence="4" id="KW-0963">Cytoplasm</keyword>
<protein>
    <submittedName>
        <fullName evidence="8">Swi5-domain-containing protein</fullName>
    </submittedName>
</protein>
<dbReference type="InterPro" id="IPR010760">
    <property type="entry name" value="DNA-repair_Swi5"/>
</dbReference>
<name>A0AAN6P3K5_9PEZI</name>
<dbReference type="GO" id="GO:0000709">
    <property type="term" value="P:meiotic joint molecule formation"/>
    <property type="evidence" value="ECO:0007669"/>
    <property type="project" value="TreeGrafter"/>
</dbReference>
<keyword evidence="9" id="KW-1185">Reference proteome</keyword>
<dbReference type="Proteomes" id="UP001303222">
    <property type="component" value="Unassembled WGS sequence"/>
</dbReference>
<dbReference type="GO" id="GO:0032798">
    <property type="term" value="C:Swi5-Sfr1 complex"/>
    <property type="evidence" value="ECO:0007669"/>
    <property type="project" value="TreeGrafter"/>
</dbReference>
<reference evidence="8" key="2">
    <citation type="submission" date="2023-06" db="EMBL/GenBank/DDBJ databases">
        <authorList>
            <consortium name="Lawrence Berkeley National Laboratory"/>
            <person name="Mondo S.J."/>
            <person name="Hensen N."/>
            <person name="Bonometti L."/>
            <person name="Westerberg I."/>
            <person name="Brannstrom I.O."/>
            <person name="Guillou S."/>
            <person name="Cros-Aarteil S."/>
            <person name="Calhoun S."/>
            <person name="Haridas S."/>
            <person name="Kuo A."/>
            <person name="Pangilinan J."/>
            <person name="Riley R."/>
            <person name="Labutti K."/>
            <person name="Andreopoulos B."/>
            <person name="Lipzen A."/>
            <person name="Chen C."/>
            <person name="Yanf M."/>
            <person name="Daum C."/>
            <person name="Ng V."/>
            <person name="Clum A."/>
            <person name="Steindorff A."/>
            <person name="Ohm R."/>
            <person name="Martin F."/>
            <person name="Silar P."/>
            <person name="Natvig D."/>
            <person name="Lalanne C."/>
            <person name="Gautier V."/>
            <person name="Ament-Velasquez S.L."/>
            <person name="Kruys A."/>
            <person name="Hutchinson M.I."/>
            <person name="Powell A.J."/>
            <person name="Barry K."/>
            <person name="Miller A.N."/>
            <person name="Grigoriev I.V."/>
            <person name="Debuchy R."/>
            <person name="Gladieux P."/>
            <person name="Thoren M.H."/>
            <person name="Johannesson H."/>
        </authorList>
    </citation>
    <scope>NUCLEOTIDE SEQUENCE</scope>
    <source>
        <strain evidence="8">CBS 626.80</strain>
    </source>
</reference>
<evidence type="ECO:0000256" key="7">
    <source>
        <dbReference type="SAM" id="MobiDB-lite"/>
    </source>
</evidence>
<keyword evidence="5" id="KW-0227">DNA damage</keyword>
<feature type="compositionally biased region" description="Basic residues" evidence="7">
    <location>
        <begin position="1"/>
        <end position="14"/>
    </location>
</feature>
<dbReference type="InterPro" id="IPR011993">
    <property type="entry name" value="PH-like_dom_sf"/>
</dbReference>
<dbReference type="Gene3D" id="1.20.5.170">
    <property type="match status" value="1"/>
</dbReference>